<dbReference type="PANTHER" id="PTHR43394:SF1">
    <property type="entry name" value="ATP-BINDING CASSETTE SUB-FAMILY B MEMBER 10, MITOCHONDRIAL"/>
    <property type="match status" value="1"/>
</dbReference>
<keyword evidence="5" id="KW-0547">Nucleotide-binding</keyword>
<keyword evidence="3" id="KW-1003">Cell membrane</keyword>
<evidence type="ECO:0000256" key="5">
    <source>
        <dbReference type="ARBA" id="ARBA00022741"/>
    </source>
</evidence>
<feature type="domain" description="ABC transporter" evidence="10">
    <location>
        <begin position="346"/>
        <end position="586"/>
    </location>
</feature>
<proteinExistence type="predicted"/>
<feature type="transmembrane region" description="Helical" evidence="9">
    <location>
        <begin position="162"/>
        <end position="181"/>
    </location>
</feature>
<dbReference type="GO" id="GO:0005524">
    <property type="term" value="F:ATP binding"/>
    <property type="evidence" value="ECO:0007669"/>
    <property type="project" value="UniProtKB-KW"/>
</dbReference>
<dbReference type="RefSeq" id="WP_160850459.1">
    <property type="nucleotide sequence ID" value="NZ_WMEQ01000017.1"/>
</dbReference>
<evidence type="ECO:0000256" key="4">
    <source>
        <dbReference type="ARBA" id="ARBA00022692"/>
    </source>
</evidence>
<evidence type="ECO:0000256" key="3">
    <source>
        <dbReference type="ARBA" id="ARBA00022475"/>
    </source>
</evidence>
<dbReference type="Proteomes" id="UP000468638">
    <property type="component" value="Unassembled WGS sequence"/>
</dbReference>
<evidence type="ECO:0000256" key="7">
    <source>
        <dbReference type="ARBA" id="ARBA00022989"/>
    </source>
</evidence>
<dbReference type="InterPro" id="IPR003439">
    <property type="entry name" value="ABC_transporter-like_ATP-bd"/>
</dbReference>
<dbReference type="SUPFAM" id="SSF52540">
    <property type="entry name" value="P-loop containing nucleoside triphosphate hydrolases"/>
    <property type="match status" value="1"/>
</dbReference>
<dbReference type="GO" id="GO:0005886">
    <property type="term" value="C:plasma membrane"/>
    <property type="evidence" value="ECO:0007669"/>
    <property type="project" value="UniProtKB-SubCell"/>
</dbReference>
<evidence type="ECO:0000256" key="9">
    <source>
        <dbReference type="SAM" id="Phobius"/>
    </source>
</evidence>
<dbReference type="Gene3D" id="3.40.50.300">
    <property type="entry name" value="P-loop containing nucleotide triphosphate hydrolases"/>
    <property type="match status" value="1"/>
</dbReference>
<keyword evidence="6 12" id="KW-0067">ATP-binding</keyword>
<gene>
    <name evidence="12" type="ORF">GLW05_18135</name>
</gene>
<dbReference type="SMART" id="SM00382">
    <property type="entry name" value="AAA"/>
    <property type="match status" value="1"/>
</dbReference>
<dbReference type="SUPFAM" id="SSF90123">
    <property type="entry name" value="ABC transporter transmembrane region"/>
    <property type="match status" value="1"/>
</dbReference>
<keyword evidence="4 9" id="KW-0812">Transmembrane</keyword>
<comment type="subcellular location">
    <subcellularLocation>
        <location evidence="1">Cell membrane</location>
        <topology evidence="1">Multi-pass membrane protein</topology>
    </subcellularLocation>
</comment>
<protein>
    <submittedName>
        <fullName evidence="12">ATP-binding cassette domain-containing protein</fullName>
    </submittedName>
</protein>
<dbReference type="AlphaFoldDB" id="A0A6I5A599"/>
<dbReference type="FunFam" id="3.40.50.300:FF:000221">
    <property type="entry name" value="Multidrug ABC transporter ATP-binding protein"/>
    <property type="match status" value="1"/>
</dbReference>
<comment type="caution">
    <text evidence="12">The sequence shown here is derived from an EMBL/GenBank/DDBJ whole genome shotgun (WGS) entry which is preliminary data.</text>
</comment>
<feature type="transmembrane region" description="Helical" evidence="9">
    <location>
        <begin position="20"/>
        <end position="43"/>
    </location>
</feature>
<evidence type="ECO:0000256" key="1">
    <source>
        <dbReference type="ARBA" id="ARBA00004651"/>
    </source>
</evidence>
<dbReference type="PROSITE" id="PS00211">
    <property type="entry name" value="ABC_TRANSPORTER_1"/>
    <property type="match status" value="1"/>
</dbReference>
<dbReference type="Pfam" id="PF00005">
    <property type="entry name" value="ABC_tran"/>
    <property type="match status" value="1"/>
</dbReference>
<evidence type="ECO:0000313" key="12">
    <source>
        <dbReference type="EMBL" id="MYL35503.1"/>
    </source>
</evidence>
<evidence type="ECO:0000256" key="6">
    <source>
        <dbReference type="ARBA" id="ARBA00022840"/>
    </source>
</evidence>
<evidence type="ECO:0000256" key="8">
    <source>
        <dbReference type="ARBA" id="ARBA00023136"/>
    </source>
</evidence>
<dbReference type="InterPro" id="IPR039421">
    <property type="entry name" value="Type_1_exporter"/>
</dbReference>
<dbReference type="InterPro" id="IPR027417">
    <property type="entry name" value="P-loop_NTPase"/>
</dbReference>
<dbReference type="InterPro" id="IPR036640">
    <property type="entry name" value="ABC1_TM_sf"/>
</dbReference>
<evidence type="ECO:0000259" key="11">
    <source>
        <dbReference type="PROSITE" id="PS50929"/>
    </source>
</evidence>
<dbReference type="InterPro" id="IPR017871">
    <property type="entry name" value="ABC_transporter-like_CS"/>
</dbReference>
<organism evidence="12 13">
    <name type="scientific">Pontibacillus yanchengensis</name>
    <dbReference type="NCBI Taxonomy" id="462910"/>
    <lineage>
        <taxon>Bacteria</taxon>
        <taxon>Bacillati</taxon>
        <taxon>Bacillota</taxon>
        <taxon>Bacilli</taxon>
        <taxon>Bacillales</taxon>
        <taxon>Bacillaceae</taxon>
        <taxon>Pontibacillus</taxon>
    </lineage>
</organism>
<feature type="transmembrane region" description="Helical" evidence="9">
    <location>
        <begin position="63"/>
        <end position="81"/>
    </location>
</feature>
<keyword evidence="2" id="KW-0813">Transport</keyword>
<dbReference type="GO" id="GO:0016887">
    <property type="term" value="F:ATP hydrolysis activity"/>
    <property type="evidence" value="ECO:0007669"/>
    <property type="project" value="InterPro"/>
</dbReference>
<dbReference type="InterPro" id="IPR011527">
    <property type="entry name" value="ABC1_TM_dom"/>
</dbReference>
<keyword evidence="7 9" id="KW-1133">Transmembrane helix</keyword>
<evidence type="ECO:0000259" key="10">
    <source>
        <dbReference type="PROSITE" id="PS50893"/>
    </source>
</evidence>
<dbReference type="PROSITE" id="PS50893">
    <property type="entry name" value="ABC_TRANSPORTER_2"/>
    <property type="match status" value="1"/>
</dbReference>
<reference evidence="12 13" key="1">
    <citation type="submission" date="2019-11" db="EMBL/GenBank/DDBJ databases">
        <title>Genome sequences of 17 halophilic strains isolated from different environments.</title>
        <authorList>
            <person name="Furrow R.E."/>
        </authorList>
    </citation>
    <scope>NUCLEOTIDE SEQUENCE [LARGE SCALE GENOMIC DNA]</scope>
    <source>
        <strain evidence="12 13">22514_16_FS</strain>
    </source>
</reference>
<name>A0A6I5A599_9BACI</name>
<dbReference type="EMBL" id="WMEQ01000017">
    <property type="protein sequence ID" value="MYL35503.1"/>
    <property type="molecule type" value="Genomic_DNA"/>
</dbReference>
<keyword evidence="8 9" id="KW-0472">Membrane</keyword>
<dbReference type="Gene3D" id="1.20.1560.10">
    <property type="entry name" value="ABC transporter type 1, transmembrane domain"/>
    <property type="match status" value="1"/>
</dbReference>
<evidence type="ECO:0000313" key="13">
    <source>
        <dbReference type="Proteomes" id="UP000468638"/>
    </source>
</evidence>
<dbReference type="GO" id="GO:0015421">
    <property type="term" value="F:ABC-type oligopeptide transporter activity"/>
    <property type="evidence" value="ECO:0007669"/>
    <property type="project" value="TreeGrafter"/>
</dbReference>
<evidence type="ECO:0000256" key="2">
    <source>
        <dbReference type="ARBA" id="ARBA00022448"/>
    </source>
</evidence>
<dbReference type="InterPro" id="IPR003593">
    <property type="entry name" value="AAA+_ATPase"/>
</dbReference>
<dbReference type="PROSITE" id="PS50929">
    <property type="entry name" value="ABC_TM1F"/>
    <property type="match status" value="1"/>
</dbReference>
<accession>A0A6I5A599</accession>
<feature type="domain" description="ABC transmembrane type-1" evidence="11">
    <location>
        <begin position="23"/>
        <end position="312"/>
    </location>
</feature>
<sequence>MNKFRNLIRSLRLINTINKFWIVVSIILRLINGLIPLASLWVIQEIVNGAHQLISNELLSFKPLLILLLIQFSLSLVKSIIQHIKHFFNKYMELKLNYILTEKIMNKVKDISYHNFEIPSFYNHQFRIQNNYGHKFLRPIQSSLDALEIIVSVLSYTFYLFYVHWILVVIGIVAFLPTFLVQSKYGASRFNLMKYQIKVFRETNYINSLFSNKQSLKEIRVFGLAEYLIDRWKKLINTNNNEILSLLKREKKAQTGLDTITSILYGIASIVIIYLLKNNKLNIGSLVSTIQALQNLQSSINQVSTFMASIRESNYYISDYFEFIDFKEENKVNKLKSPKNMSPFPIQITNLTYQYPFSSSPSIKNLNLHIKENEKIAIVGENGSGKSTLIKNILGLYPSTNGEIYFGSYNIKNLREEDLRKHVTVIFQDYVKYQFNVKENIGFGCIEKEDNMEYIKYAAKESGASTFVEKLPNSYNTHLGKLFSGGIDLSGGQWQRIAIARAIIKDSPIIILDEPTASLDPSTEQYIFKKFHEISENKTVLFTSHRMASVKIADRIIVMKNGSIIEEGNHKYLMELNGEYARMYQKQANWYQDEASMEGANA</sequence>
<dbReference type="OrthoDB" id="9806127at2"/>
<dbReference type="PANTHER" id="PTHR43394">
    <property type="entry name" value="ATP-DEPENDENT PERMEASE MDL1, MITOCHONDRIAL"/>
    <property type="match status" value="1"/>
</dbReference>